<dbReference type="EMBL" id="KQ947421">
    <property type="protein sequence ID" value="KUJ14072.1"/>
    <property type="molecule type" value="Genomic_DNA"/>
</dbReference>
<dbReference type="GeneID" id="28829940"/>
<sequence length="289" mass="32652">MRPDPDSHSTTRSFTRFSLLPHDLRVDIWKIVTVQPRNLDIWPLRVGTFNYDREIEGQARYATWRYFTTQPIPAVLHTTRESREIGLKHYSLNFRSSSLQDERYGLKVTIPPSIYFNVRYDRVFLMGGVNSDDGGGVGWSSTVAETLKRRDREFAQQVFNIPGITVATDVSTFYLGALRGISSELILQKLDKQKEVLFFSCVRDVIDEVHASSHPAVLDCVELEDSAIGGDLTLLSVLKERLPEFLDEERQRCSTIAGIGDGQTDSQPWVGPSVKWVTLMVNGAKVGLQ</sequence>
<gene>
    <name evidence="2" type="ORF">LY89DRAFT_737067</name>
</gene>
<dbReference type="Pfam" id="PF20150">
    <property type="entry name" value="2EXR"/>
    <property type="match status" value="1"/>
</dbReference>
<dbReference type="InterPro" id="IPR045518">
    <property type="entry name" value="2EXR"/>
</dbReference>
<dbReference type="RefSeq" id="XP_018068427.1">
    <property type="nucleotide sequence ID" value="XM_018220214.1"/>
</dbReference>
<dbReference type="PANTHER" id="PTHR35910">
    <property type="entry name" value="2EXR DOMAIN-CONTAINING PROTEIN"/>
    <property type="match status" value="1"/>
</dbReference>
<name>A0A194X2K6_MOLSC</name>
<dbReference type="Proteomes" id="UP000070700">
    <property type="component" value="Unassembled WGS sequence"/>
</dbReference>
<evidence type="ECO:0000313" key="3">
    <source>
        <dbReference type="Proteomes" id="UP000070700"/>
    </source>
</evidence>
<reference evidence="2 3" key="1">
    <citation type="submission" date="2015-10" db="EMBL/GenBank/DDBJ databases">
        <title>Full genome of DAOMC 229536 Phialocephala scopiformis, a fungal endophyte of spruce producing the potent anti-insectan compound rugulosin.</title>
        <authorList>
            <consortium name="DOE Joint Genome Institute"/>
            <person name="Walker A.K."/>
            <person name="Frasz S.L."/>
            <person name="Seifert K.A."/>
            <person name="Miller J.D."/>
            <person name="Mondo S.J."/>
            <person name="Labutti K."/>
            <person name="Lipzen A."/>
            <person name="Dockter R."/>
            <person name="Kennedy M."/>
            <person name="Grigoriev I.V."/>
            <person name="Spatafora J.W."/>
        </authorList>
    </citation>
    <scope>NUCLEOTIDE SEQUENCE [LARGE SCALE GENOMIC DNA]</scope>
    <source>
        <strain evidence="2 3">CBS 120377</strain>
    </source>
</reference>
<dbReference type="KEGG" id="psco:LY89DRAFT_737067"/>
<keyword evidence="3" id="KW-1185">Reference proteome</keyword>
<accession>A0A194X2K6</accession>
<evidence type="ECO:0000313" key="2">
    <source>
        <dbReference type="EMBL" id="KUJ14072.1"/>
    </source>
</evidence>
<feature type="domain" description="2EXR" evidence="1">
    <location>
        <begin position="14"/>
        <end position="122"/>
    </location>
</feature>
<dbReference type="PANTHER" id="PTHR35910:SF6">
    <property type="entry name" value="2EXR DOMAIN-CONTAINING PROTEIN"/>
    <property type="match status" value="1"/>
</dbReference>
<dbReference type="InParanoid" id="A0A194X2K6"/>
<dbReference type="OrthoDB" id="3473305at2759"/>
<dbReference type="AlphaFoldDB" id="A0A194X2K6"/>
<organism evidence="2 3">
    <name type="scientific">Mollisia scopiformis</name>
    <name type="common">Conifer needle endophyte fungus</name>
    <name type="synonym">Phialocephala scopiformis</name>
    <dbReference type="NCBI Taxonomy" id="149040"/>
    <lineage>
        <taxon>Eukaryota</taxon>
        <taxon>Fungi</taxon>
        <taxon>Dikarya</taxon>
        <taxon>Ascomycota</taxon>
        <taxon>Pezizomycotina</taxon>
        <taxon>Leotiomycetes</taxon>
        <taxon>Helotiales</taxon>
        <taxon>Mollisiaceae</taxon>
        <taxon>Mollisia</taxon>
    </lineage>
</organism>
<evidence type="ECO:0000259" key="1">
    <source>
        <dbReference type="Pfam" id="PF20150"/>
    </source>
</evidence>
<proteinExistence type="predicted"/>
<protein>
    <recommendedName>
        <fullName evidence="1">2EXR domain-containing protein</fullName>
    </recommendedName>
</protein>